<dbReference type="Proteomes" id="UP000282076">
    <property type="component" value="Unassembled WGS sequence"/>
</dbReference>
<accession>A0A494XF59</accession>
<dbReference type="PROSITE" id="PS51175">
    <property type="entry name" value="CBM6"/>
    <property type="match status" value="2"/>
</dbReference>
<dbReference type="PANTHER" id="PTHR43863:SF2">
    <property type="entry name" value="MALTASE-GLUCOAMYLASE"/>
    <property type="match status" value="1"/>
</dbReference>
<evidence type="ECO:0000313" key="2">
    <source>
        <dbReference type="EMBL" id="RKP46779.1"/>
    </source>
</evidence>
<dbReference type="SUPFAM" id="SSF49785">
    <property type="entry name" value="Galactose-binding domain-like"/>
    <property type="match status" value="2"/>
</dbReference>
<dbReference type="Gene3D" id="2.60.120.260">
    <property type="entry name" value="Galactose-binding domain-like"/>
    <property type="match status" value="2"/>
</dbReference>
<name>A0A494XF59_9BACL</name>
<dbReference type="OrthoDB" id="273314at2"/>
<dbReference type="PANTHER" id="PTHR43863">
    <property type="entry name" value="HYDROLASE, PUTATIVE (AFU_ORTHOLOGUE AFUA_1G03140)-RELATED"/>
    <property type="match status" value="1"/>
</dbReference>
<gene>
    <name evidence="2" type="ORF">D7Z26_24565</name>
</gene>
<dbReference type="Pfam" id="PF03422">
    <property type="entry name" value="CBM_6"/>
    <property type="match status" value="2"/>
</dbReference>
<dbReference type="InterPro" id="IPR005084">
    <property type="entry name" value="CBM6"/>
</dbReference>
<keyword evidence="3" id="KW-1185">Reference proteome</keyword>
<reference evidence="2 3" key="1">
    <citation type="submission" date="2018-10" db="EMBL/GenBank/DDBJ databases">
        <title>Cohnella sp. M2MS4P-1, whole genome shotgun sequence.</title>
        <authorList>
            <person name="Tuo L."/>
        </authorList>
    </citation>
    <scope>NUCLEOTIDE SEQUENCE [LARGE SCALE GENOMIC DNA]</scope>
    <source>
        <strain evidence="2 3">M2MS4P-1</strain>
    </source>
</reference>
<dbReference type="AlphaFoldDB" id="A0A494XF59"/>
<protein>
    <submittedName>
        <fullName evidence="2">Carbohydrate-binding protein</fullName>
    </submittedName>
</protein>
<dbReference type="InterPro" id="IPR051816">
    <property type="entry name" value="Glycosyl_Hydrolase_31"/>
</dbReference>
<evidence type="ECO:0000313" key="3">
    <source>
        <dbReference type="Proteomes" id="UP000282076"/>
    </source>
</evidence>
<dbReference type="InterPro" id="IPR008979">
    <property type="entry name" value="Galactose-bd-like_sf"/>
</dbReference>
<organism evidence="2 3">
    <name type="scientific">Cohnella endophytica</name>
    <dbReference type="NCBI Taxonomy" id="2419778"/>
    <lineage>
        <taxon>Bacteria</taxon>
        <taxon>Bacillati</taxon>
        <taxon>Bacillota</taxon>
        <taxon>Bacilli</taxon>
        <taxon>Bacillales</taxon>
        <taxon>Paenibacillaceae</taxon>
        <taxon>Cohnella</taxon>
    </lineage>
</organism>
<proteinExistence type="predicted"/>
<evidence type="ECO:0000259" key="1">
    <source>
        <dbReference type="PROSITE" id="PS51175"/>
    </source>
</evidence>
<comment type="caution">
    <text evidence="2">The sequence shown here is derived from an EMBL/GenBank/DDBJ whole genome shotgun (WGS) entry which is preliminary data.</text>
</comment>
<dbReference type="CDD" id="cd04083">
    <property type="entry name" value="CBM35_Lmo2446-like"/>
    <property type="match status" value="2"/>
</dbReference>
<dbReference type="EMBL" id="RBZM01000012">
    <property type="protein sequence ID" value="RKP46779.1"/>
    <property type="molecule type" value="Genomic_DNA"/>
</dbReference>
<sequence length="266" mass="28002">MEAEDADLVIAKKATDHSNYSGTGFVDNYNTGNIGAATTFTVYMASAGPANITLRYANGSGSSKTLSLYVNGVKIKQTSLPATANWDTWGNKAESLTLKAGSNTIAYKYDAGDTANVNLDYISYAGGTSPPPTPTTKAEAENAALVIAKKATDHSNYSGTGFVDNYNTGNIGASTTFTVYTASAGLSNVTLRYSNGMGISETLSLYVNGVKIKQTSLPATANWDTWGDKTESLNLNAGFNTIAYKYDVGDTANVNLDYILMSTPTP</sequence>
<feature type="domain" description="CBM6" evidence="1">
    <location>
        <begin position="1"/>
        <end position="125"/>
    </location>
</feature>
<dbReference type="GO" id="GO:0030246">
    <property type="term" value="F:carbohydrate binding"/>
    <property type="evidence" value="ECO:0007669"/>
    <property type="project" value="InterPro"/>
</dbReference>
<feature type="domain" description="CBM6" evidence="1">
    <location>
        <begin position="136"/>
        <end position="262"/>
    </location>
</feature>